<comment type="catalytic activity">
    <reaction evidence="10">
        <text>L-aspartate 4-semialdehyde + pyruvate = (2S,4S)-4-hydroxy-2,3,4,5-tetrahydrodipicolinate + H2O + H(+)</text>
        <dbReference type="Rhea" id="RHEA:34171"/>
        <dbReference type="ChEBI" id="CHEBI:15361"/>
        <dbReference type="ChEBI" id="CHEBI:15377"/>
        <dbReference type="ChEBI" id="CHEBI:15378"/>
        <dbReference type="ChEBI" id="CHEBI:67139"/>
        <dbReference type="ChEBI" id="CHEBI:537519"/>
        <dbReference type="EC" id="4.3.3.7"/>
    </reaction>
</comment>
<dbReference type="GO" id="GO:0019877">
    <property type="term" value="P:diaminopimelate biosynthetic process"/>
    <property type="evidence" value="ECO:0007669"/>
    <property type="project" value="UniProtKB-KW"/>
</dbReference>
<dbReference type="AlphaFoldDB" id="X1BRA3"/>
<dbReference type="InterPro" id="IPR013785">
    <property type="entry name" value="Aldolase_TIM"/>
</dbReference>
<accession>X1BRA3</accession>
<evidence type="ECO:0000256" key="7">
    <source>
        <dbReference type="ARBA" id="ARBA00023154"/>
    </source>
</evidence>
<organism evidence="11">
    <name type="scientific">marine sediment metagenome</name>
    <dbReference type="NCBI Taxonomy" id="412755"/>
    <lineage>
        <taxon>unclassified sequences</taxon>
        <taxon>metagenomes</taxon>
        <taxon>ecological metagenomes</taxon>
    </lineage>
</organism>
<evidence type="ECO:0000256" key="1">
    <source>
        <dbReference type="ARBA" id="ARBA00003294"/>
    </source>
</evidence>
<dbReference type="CDD" id="cd00950">
    <property type="entry name" value="DHDPS"/>
    <property type="match status" value="1"/>
</dbReference>
<dbReference type="SUPFAM" id="SSF51569">
    <property type="entry name" value="Aldolase"/>
    <property type="match status" value="1"/>
</dbReference>
<dbReference type="EC" id="4.3.3.7" evidence="3"/>
<keyword evidence="7" id="KW-0457">Lysine biosynthesis</keyword>
<evidence type="ECO:0000256" key="10">
    <source>
        <dbReference type="ARBA" id="ARBA00047836"/>
    </source>
</evidence>
<dbReference type="PANTHER" id="PTHR12128:SF66">
    <property type="entry name" value="4-HYDROXY-2-OXOGLUTARATE ALDOLASE, MITOCHONDRIAL"/>
    <property type="match status" value="1"/>
</dbReference>
<dbReference type="PRINTS" id="PR00146">
    <property type="entry name" value="DHPICSNTHASE"/>
</dbReference>
<sequence>MMLTGYSLITMSEKLEKLKNVITALITPFKEDFSLDEEKYREFIKFQVNNGANILTMGTTGEAATLSHEEHIEAVKIAVDEARKTGKDPFVLAGTGSNSTKEAISLTTRAEEAGADGALIVVPYYNKPVQHSLIEHYNTIAEQVKIPIIVYNVPGRTVRNINPETVATIAKKNDNVVGIKCASGNIDQITKIFKLCPDDFIVLSGDDSMTFHIMALGGKGVISVASNIIPFKMVEFYET</sequence>
<keyword evidence="4" id="KW-0963">Cytoplasm</keyword>
<dbReference type="InterPro" id="IPR005263">
    <property type="entry name" value="DapA"/>
</dbReference>
<dbReference type="GO" id="GO:0008840">
    <property type="term" value="F:4-hydroxy-tetrahydrodipicolinate synthase activity"/>
    <property type="evidence" value="ECO:0007669"/>
    <property type="project" value="UniProtKB-EC"/>
</dbReference>
<keyword evidence="6" id="KW-0220">Diaminopimelate biosynthesis</keyword>
<dbReference type="Pfam" id="PF00701">
    <property type="entry name" value="DHDPS"/>
    <property type="match status" value="1"/>
</dbReference>
<dbReference type="SMART" id="SM01130">
    <property type="entry name" value="DHDPS"/>
    <property type="match status" value="1"/>
</dbReference>
<keyword evidence="8" id="KW-0456">Lyase</keyword>
<proteinExistence type="inferred from homology"/>
<keyword evidence="9" id="KW-0704">Schiff base</keyword>
<evidence type="ECO:0000256" key="9">
    <source>
        <dbReference type="ARBA" id="ARBA00023270"/>
    </source>
</evidence>
<dbReference type="Gene3D" id="3.20.20.70">
    <property type="entry name" value="Aldolase class I"/>
    <property type="match status" value="1"/>
</dbReference>
<feature type="non-terminal residue" evidence="11">
    <location>
        <position position="239"/>
    </location>
</feature>
<dbReference type="GO" id="GO:0005829">
    <property type="term" value="C:cytosol"/>
    <property type="evidence" value="ECO:0007669"/>
    <property type="project" value="TreeGrafter"/>
</dbReference>
<evidence type="ECO:0000313" key="11">
    <source>
        <dbReference type="EMBL" id="GAG98279.1"/>
    </source>
</evidence>
<keyword evidence="5" id="KW-0028">Amino-acid biosynthesis</keyword>
<evidence type="ECO:0000256" key="6">
    <source>
        <dbReference type="ARBA" id="ARBA00022915"/>
    </source>
</evidence>
<name>X1BRA3_9ZZZZ</name>
<dbReference type="HAMAP" id="MF_00418">
    <property type="entry name" value="DapA"/>
    <property type="match status" value="1"/>
</dbReference>
<evidence type="ECO:0000256" key="8">
    <source>
        <dbReference type="ARBA" id="ARBA00023239"/>
    </source>
</evidence>
<evidence type="ECO:0000256" key="4">
    <source>
        <dbReference type="ARBA" id="ARBA00022490"/>
    </source>
</evidence>
<dbReference type="NCBIfam" id="TIGR00674">
    <property type="entry name" value="dapA"/>
    <property type="match status" value="1"/>
</dbReference>
<dbReference type="GO" id="GO:0009089">
    <property type="term" value="P:lysine biosynthetic process via diaminopimelate"/>
    <property type="evidence" value="ECO:0007669"/>
    <property type="project" value="UniProtKB-UniPathway"/>
</dbReference>
<comment type="caution">
    <text evidence="11">The sequence shown here is derived from an EMBL/GenBank/DDBJ whole genome shotgun (WGS) entry which is preliminary data.</text>
</comment>
<dbReference type="PANTHER" id="PTHR12128">
    <property type="entry name" value="DIHYDRODIPICOLINATE SYNTHASE"/>
    <property type="match status" value="1"/>
</dbReference>
<comment type="function">
    <text evidence="1">Catalyzes the condensation of (S)-aspartate-beta-semialdehyde [(S)-ASA] and pyruvate to 4-hydroxy-tetrahydrodipicolinate (HTPA).</text>
</comment>
<comment type="pathway">
    <text evidence="2">Amino-acid biosynthesis; L-lysine biosynthesis via DAP pathway; (S)-tetrahydrodipicolinate from L-aspartate: step 3/4.</text>
</comment>
<reference evidence="11" key="1">
    <citation type="journal article" date="2014" name="Front. Microbiol.">
        <title>High frequency of phylogenetically diverse reductive dehalogenase-homologous genes in deep subseafloor sedimentary metagenomes.</title>
        <authorList>
            <person name="Kawai M."/>
            <person name="Futagami T."/>
            <person name="Toyoda A."/>
            <person name="Takaki Y."/>
            <person name="Nishi S."/>
            <person name="Hori S."/>
            <person name="Arai W."/>
            <person name="Tsubouchi T."/>
            <person name="Morono Y."/>
            <person name="Uchiyama I."/>
            <person name="Ito T."/>
            <person name="Fujiyama A."/>
            <person name="Inagaki F."/>
            <person name="Takami H."/>
        </authorList>
    </citation>
    <scope>NUCLEOTIDE SEQUENCE</scope>
    <source>
        <strain evidence="11">Expedition CK06-06</strain>
    </source>
</reference>
<evidence type="ECO:0000256" key="2">
    <source>
        <dbReference type="ARBA" id="ARBA00005120"/>
    </source>
</evidence>
<dbReference type="EMBL" id="BART01022589">
    <property type="protein sequence ID" value="GAG98279.1"/>
    <property type="molecule type" value="Genomic_DNA"/>
</dbReference>
<dbReference type="InterPro" id="IPR002220">
    <property type="entry name" value="DapA-like"/>
</dbReference>
<protein>
    <recommendedName>
        <fullName evidence="3">4-hydroxy-tetrahydrodipicolinate synthase</fullName>
        <ecNumber evidence="3">4.3.3.7</ecNumber>
    </recommendedName>
</protein>
<evidence type="ECO:0000256" key="3">
    <source>
        <dbReference type="ARBA" id="ARBA00012086"/>
    </source>
</evidence>
<evidence type="ECO:0000256" key="5">
    <source>
        <dbReference type="ARBA" id="ARBA00022605"/>
    </source>
</evidence>
<dbReference type="UniPathway" id="UPA00034">
    <property type="reaction ID" value="UER00017"/>
</dbReference>
<gene>
    <name evidence="11" type="ORF">S01H4_41321</name>
</gene>